<dbReference type="InterPro" id="IPR002190">
    <property type="entry name" value="MHD_dom"/>
</dbReference>
<protein>
    <recommendedName>
        <fullName evidence="2">MAGE domain-containing protein</fullName>
    </recommendedName>
</protein>
<feature type="domain" description="MAGE" evidence="2">
    <location>
        <begin position="59"/>
        <end position="259"/>
    </location>
</feature>
<dbReference type="GO" id="GO:0005634">
    <property type="term" value="C:nucleus"/>
    <property type="evidence" value="ECO:0007669"/>
    <property type="project" value="TreeGrafter"/>
</dbReference>
<dbReference type="GO" id="GO:0006281">
    <property type="term" value="P:DNA repair"/>
    <property type="evidence" value="ECO:0007669"/>
    <property type="project" value="TreeGrafter"/>
</dbReference>
<reference evidence="3" key="1">
    <citation type="submission" date="2021-03" db="EMBL/GenBank/DDBJ databases">
        <authorList>
            <person name="Tagirdzhanova G."/>
        </authorList>
    </citation>
    <scope>NUCLEOTIDE SEQUENCE</scope>
</reference>
<dbReference type="InterPro" id="IPR037445">
    <property type="entry name" value="MAGE"/>
</dbReference>
<feature type="compositionally biased region" description="Acidic residues" evidence="1">
    <location>
        <begin position="301"/>
        <end position="312"/>
    </location>
</feature>
<sequence>MPLIRKRRSQADAEPSPAPTRRRRSPSASEASSVNDDIDGDGADGEDGTSSHEQMVKKLVRLAMASEYSRIPVKRTDIASKVMAPGTGRLFKRVFDDAQQQLRNVFGMELTELPQKEKVTVAQKRAAQRAGSQSGGSSSKSYVLISTLPQSYRTPAILTPSRIPTAVDEAAYTGLYTFIVGIISFSQGGMMAEGKLESALARVNADNYFLNGERTENILKRMERQGYIIKIRERDGGGEETVDYMVGPRGKAEIGERGVAAMARRVYAKKDAERDELERKLVRSLGEVVLEKNRGERVEEGEAENNEEEEQS</sequence>
<dbReference type="PANTHER" id="PTHR11736:SF14">
    <property type="entry name" value="NSE3 HOMOLOG, SMC5-SMC6 COMPLEX COMPONENT"/>
    <property type="match status" value="1"/>
</dbReference>
<gene>
    <name evidence="3" type="ORF">HETSPECPRED_007667</name>
</gene>
<dbReference type="InterPro" id="IPR041899">
    <property type="entry name" value="MAGE_WH2"/>
</dbReference>
<dbReference type="InterPro" id="IPR041898">
    <property type="entry name" value="MAGE_WH1"/>
</dbReference>
<feature type="compositionally biased region" description="Acidic residues" evidence="1">
    <location>
        <begin position="36"/>
        <end position="47"/>
    </location>
</feature>
<feature type="region of interest" description="Disordered" evidence="1">
    <location>
        <begin position="1"/>
        <end position="52"/>
    </location>
</feature>
<dbReference type="Pfam" id="PF01454">
    <property type="entry name" value="MAGE"/>
    <property type="match status" value="1"/>
</dbReference>
<comment type="caution">
    <text evidence="3">The sequence shown here is derived from an EMBL/GenBank/DDBJ whole genome shotgun (WGS) entry which is preliminary data.</text>
</comment>
<dbReference type="AlphaFoldDB" id="A0A8H3IW42"/>
<organism evidence="3 4">
    <name type="scientific">Heterodermia speciosa</name>
    <dbReference type="NCBI Taxonomy" id="116794"/>
    <lineage>
        <taxon>Eukaryota</taxon>
        <taxon>Fungi</taxon>
        <taxon>Dikarya</taxon>
        <taxon>Ascomycota</taxon>
        <taxon>Pezizomycotina</taxon>
        <taxon>Lecanoromycetes</taxon>
        <taxon>OSLEUM clade</taxon>
        <taxon>Lecanoromycetidae</taxon>
        <taxon>Caliciales</taxon>
        <taxon>Physciaceae</taxon>
        <taxon>Heterodermia</taxon>
    </lineage>
</organism>
<dbReference type="Gene3D" id="1.10.10.1200">
    <property type="entry name" value="MAGE homology domain, winged helix WH1 motif"/>
    <property type="match status" value="1"/>
</dbReference>
<feature type="region of interest" description="Disordered" evidence="1">
    <location>
        <begin position="293"/>
        <end position="312"/>
    </location>
</feature>
<evidence type="ECO:0000313" key="4">
    <source>
        <dbReference type="Proteomes" id="UP000664521"/>
    </source>
</evidence>
<dbReference type="EMBL" id="CAJPDS010000056">
    <property type="protein sequence ID" value="CAF9930605.1"/>
    <property type="molecule type" value="Genomic_DNA"/>
</dbReference>
<name>A0A8H3IW42_9LECA</name>
<evidence type="ECO:0000256" key="1">
    <source>
        <dbReference type="SAM" id="MobiDB-lite"/>
    </source>
</evidence>
<dbReference type="Gene3D" id="1.10.10.1210">
    <property type="entry name" value="MAGE homology domain, winged helix WH2 motif"/>
    <property type="match status" value="1"/>
</dbReference>
<evidence type="ECO:0000259" key="2">
    <source>
        <dbReference type="SMART" id="SM01373"/>
    </source>
</evidence>
<evidence type="ECO:0000313" key="3">
    <source>
        <dbReference type="EMBL" id="CAF9930605.1"/>
    </source>
</evidence>
<dbReference type="SMART" id="SM01373">
    <property type="entry name" value="MAGE"/>
    <property type="match status" value="1"/>
</dbReference>
<accession>A0A8H3IW42</accession>
<proteinExistence type="predicted"/>
<dbReference type="PANTHER" id="PTHR11736">
    <property type="entry name" value="MELANOMA-ASSOCIATED ANTIGEN MAGE ANTIGEN"/>
    <property type="match status" value="1"/>
</dbReference>
<dbReference type="OrthoDB" id="205198at2759"/>
<keyword evidence="4" id="KW-1185">Reference proteome</keyword>
<dbReference type="Proteomes" id="UP000664521">
    <property type="component" value="Unassembled WGS sequence"/>
</dbReference>